<organism evidence="1 2">
    <name type="scientific">Taxus chinensis</name>
    <name type="common">Chinese yew</name>
    <name type="synonym">Taxus wallichiana var. chinensis</name>
    <dbReference type="NCBI Taxonomy" id="29808"/>
    <lineage>
        <taxon>Eukaryota</taxon>
        <taxon>Viridiplantae</taxon>
        <taxon>Streptophyta</taxon>
        <taxon>Embryophyta</taxon>
        <taxon>Tracheophyta</taxon>
        <taxon>Spermatophyta</taxon>
        <taxon>Pinopsida</taxon>
        <taxon>Pinidae</taxon>
        <taxon>Conifers II</taxon>
        <taxon>Cupressales</taxon>
        <taxon>Taxaceae</taxon>
        <taxon>Taxus</taxon>
    </lineage>
</organism>
<evidence type="ECO:0000313" key="1">
    <source>
        <dbReference type="EMBL" id="KAH9320319.1"/>
    </source>
</evidence>
<reference evidence="1 2" key="1">
    <citation type="journal article" date="2021" name="Nat. Plants">
        <title>The Taxus genome provides insights into paclitaxel biosynthesis.</title>
        <authorList>
            <person name="Xiong X."/>
            <person name="Gou J."/>
            <person name="Liao Q."/>
            <person name="Li Y."/>
            <person name="Zhou Q."/>
            <person name="Bi G."/>
            <person name="Li C."/>
            <person name="Du R."/>
            <person name="Wang X."/>
            <person name="Sun T."/>
            <person name="Guo L."/>
            <person name="Liang H."/>
            <person name="Lu P."/>
            <person name="Wu Y."/>
            <person name="Zhang Z."/>
            <person name="Ro D.K."/>
            <person name="Shang Y."/>
            <person name="Huang S."/>
            <person name="Yan J."/>
        </authorList>
    </citation>
    <scope>NUCLEOTIDE SEQUENCE [LARGE SCALE GENOMIC DNA]</scope>
    <source>
        <strain evidence="1">Ta-2019</strain>
    </source>
</reference>
<dbReference type="Proteomes" id="UP000824469">
    <property type="component" value="Unassembled WGS sequence"/>
</dbReference>
<dbReference type="AlphaFoldDB" id="A0AA38GBP1"/>
<dbReference type="EMBL" id="JAHRHJ020000004">
    <property type="protein sequence ID" value="KAH9320319.1"/>
    <property type="molecule type" value="Genomic_DNA"/>
</dbReference>
<keyword evidence="2" id="KW-1185">Reference proteome</keyword>
<evidence type="ECO:0000313" key="2">
    <source>
        <dbReference type="Proteomes" id="UP000824469"/>
    </source>
</evidence>
<feature type="non-terminal residue" evidence="1">
    <location>
        <position position="71"/>
    </location>
</feature>
<gene>
    <name evidence="1" type="ORF">KI387_022088</name>
</gene>
<protein>
    <submittedName>
        <fullName evidence="1">Uncharacterized protein</fullName>
    </submittedName>
</protein>
<comment type="caution">
    <text evidence="1">The sequence shown here is derived from an EMBL/GenBank/DDBJ whole genome shotgun (WGS) entry which is preliminary data.</text>
</comment>
<accession>A0AA38GBP1</accession>
<feature type="non-terminal residue" evidence="1">
    <location>
        <position position="1"/>
    </location>
</feature>
<sequence length="71" mass="7709">VMFSWLDDEASTDVVAGNNHGERGVIANKSFDDQVCLGLAGRPDTWDDSFDTHMTVCRGEKGIGHVKEDVG</sequence>
<proteinExistence type="predicted"/>
<name>A0AA38GBP1_TAXCH</name>